<keyword evidence="4" id="KW-0548">Nucleotidyltransferase</keyword>
<proteinExistence type="inferred from homology"/>
<dbReference type="EMBL" id="JAVRHL010000002">
    <property type="protein sequence ID" value="MDT0682484.1"/>
    <property type="molecule type" value="Genomic_DNA"/>
</dbReference>
<dbReference type="PANTHER" id="PTHR43523:SF2">
    <property type="entry name" value="GLUCOSE-1-PHOSPHATE ADENYLYLTRANSFERASE"/>
    <property type="match status" value="1"/>
</dbReference>
<dbReference type="InterPro" id="IPR056818">
    <property type="entry name" value="GlmU/GlgC-like_hexapep"/>
</dbReference>
<keyword evidence="3" id="KW-0808">Transferase</keyword>
<keyword evidence="8" id="KW-0119">Carbohydrate metabolism</keyword>
<dbReference type="SUPFAM" id="SSF53448">
    <property type="entry name" value="Nucleotide-diphospho-sugar transferases"/>
    <property type="match status" value="1"/>
</dbReference>
<dbReference type="CDD" id="cd02508">
    <property type="entry name" value="ADP_Glucose_PP"/>
    <property type="match status" value="1"/>
</dbReference>
<dbReference type="Gene3D" id="2.160.10.10">
    <property type="entry name" value="Hexapeptide repeat proteins"/>
    <property type="match status" value="1"/>
</dbReference>
<accession>A0ABU3DFZ9</accession>
<comment type="caution">
    <text evidence="11">The sequence shown here is derived from an EMBL/GenBank/DDBJ whole genome shotgun (WGS) entry which is preliminary data.</text>
</comment>
<keyword evidence="12" id="KW-1185">Reference proteome</keyword>
<dbReference type="InterPro" id="IPR029044">
    <property type="entry name" value="Nucleotide-diphossugar_trans"/>
</dbReference>
<feature type="domain" description="Glucose-1-phosphate adenylyltransferase/Bifunctional protein GlmU-like C-terminal hexapeptide" evidence="10">
    <location>
        <begin position="307"/>
        <end position="363"/>
    </location>
</feature>
<feature type="domain" description="Nucleotidyl transferase" evidence="9">
    <location>
        <begin position="1"/>
        <end position="261"/>
    </location>
</feature>
<evidence type="ECO:0000256" key="5">
    <source>
        <dbReference type="ARBA" id="ARBA00022741"/>
    </source>
</evidence>
<organism evidence="11 12">
    <name type="scientific">Tropicimonas omnivorans</name>
    <dbReference type="NCBI Taxonomy" id="3075590"/>
    <lineage>
        <taxon>Bacteria</taxon>
        <taxon>Pseudomonadati</taxon>
        <taxon>Pseudomonadota</taxon>
        <taxon>Alphaproteobacteria</taxon>
        <taxon>Rhodobacterales</taxon>
        <taxon>Roseobacteraceae</taxon>
        <taxon>Tropicimonas</taxon>
    </lineage>
</organism>
<dbReference type="Pfam" id="PF00483">
    <property type="entry name" value="NTP_transferase"/>
    <property type="match status" value="1"/>
</dbReference>
<dbReference type="InterPro" id="IPR005836">
    <property type="entry name" value="ADP_Glu_pyroP_CS"/>
</dbReference>
<protein>
    <submittedName>
        <fullName evidence="11">Sugar phosphate nucleotidyltransferase</fullName>
    </submittedName>
</protein>
<evidence type="ECO:0000256" key="1">
    <source>
        <dbReference type="ARBA" id="ARBA00010443"/>
    </source>
</evidence>
<gene>
    <name evidence="11" type="ORF">RM543_07300</name>
</gene>
<dbReference type="Gene3D" id="3.90.550.10">
    <property type="entry name" value="Spore Coat Polysaccharide Biosynthesis Protein SpsA, Chain A"/>
    <property type="match status" value="1"/>
</dbReference>
<evidence type="ECO:0000313" key="12">
    <source>
        <dbReference type="Proteomes" id="UP001265259"/>
    </source>
</evidence>
<reference evidence="11 12" key="1">
    <citation type="submission" date="2023-09" db="EMBL/GenBank/DDBJ databases">
        <authorList>
            <person name="Rey-Velasco X."/>
        </authorList>
    </citation>
    <scope>NUCLEOTIDE SEQUENCE [LARGE SCALE GENOMIC DNA]</scope>
    <source>
        <strain evidence="11 12">F158</strain>
    </source>
</reference>
<evidence type="ECO:0000256" key="3">
    <source>
        <dbReference type="ARBA" id="ARBA00022679"/>
    </source>
</evidence>
<name>A0ABU3DFZ9_9RHOB</name>
<evidence type="ECO:0000256" key="6">
    <source>
        <dbReference type="ARBA" id="ARBA00022840"/>
    </source>
</evidence>
<dbReference type="Proteomes" id="UP001265259">
    <property type="component" value="Unassembled WGS sequence"/>
</dbReference>
<comment type="similarity">
    <text evidence="1">Belongs to the bacterial/plant glucose-1-phosphate adenylyltransferase family.</text>
</comment>
<evidence type="ECO:0000313" key="11">
    <source>
        <dbReference type="EMBL" id="MDT0682484.1"/>
    </source>
</evidence>
<evidence type="ECO:0000256" key="7">
    <source>
        <dbReference type="ARBA" id="ARBA00023056"/>
    </source>
</evidence>
<dbReference type="PROSITE" id="PS00810">
    <property type="entry name" value="ADP_GLC_PYROPHOSPH_3"/>
    <property type="match status" value="1"/>
</dbReference>
<dbReference type="InterPro" id="IPR005835">
    <property type="entry name" value="NTP_transferase_dom"/>
</dbReference>
<dbReference type="InterPro" id="IPR011831">
    <property type="entry name" value="ADP-Glc_PPase"/>
</dbReference>
<evidence type="ECO:0000256" key="8">
    <source>
        <dbReference type="ARBA" id="ARBA00023277"/>
    </source>
</evidence>
<keyword evidence="5" id="KW-0547">Nucleotide-binding</keyword>
<sequence>MLLAGGRGTRLHELTDDECKPALWFAGRHRICDFAMANVVKAGIGRMIVATQYRPATLTEHMATRWSRAFTGPGRGLEIRDGASVGAAGYAGTADAVTRNIDVIDRAAPKHVLVLAADHVYEIDYGAMLAQHAASGAPVTVAMDVVPRKAASGFGVADTDASGRVIRFLEKPSDPPGLPDDPTHSLASMGIYIFTWSWLRERLIADAEDRNSSHDFGHDILPTAVAEGGVQSYRLTATGNRKTAYWRDVGTLDAYRAAQMDFVRGTTPCDLPLSGRVETGRDRIERIGGAAQVHRALAGFGEGLTGSIEDSVVLPGAFVSPLARIRRTIVASGTRIPSGVTIGEDPAEDATWFRRTPGGTVLVTAAMLARRESERRSLHPVAAHRARSVDAGLRRI</sequence>
<keyword evidence="7" id="KW-0320">Glycogen biosynthesis</keyword>
<dbReference type="PANTHER" id="PTHR43523">
    <property type="entry name" value="GLUCOSE-1-PHOSPHATE ADENYLYLTRANSFERASE-RELATED"/>
    <property type="match status" value="1"/>
</dbReference>
<evidence type="ECO:0000256" key="4">
    <source>
        <dbReference type="ARBA" id="ARBA00022695"/>
    </source>
</evidence>
<keyword evidence="2" id="KW-0321">Glycogen metabolism</keyword>
<evidence type="ECO:0000259" key="9">
    <source>
        <dbReference type="Pfam" id="PF00483"/>
    </source>
</evidence>
<evidence type="ECO:0000256" key="2">
    <source>
        <dbReference type="ARBA" id="ARBA00022600"/>
    </source>
</evidence>
<keyword evidence="6" id="KW-0067">ATP-binding</keyword>
<dbReference type="RefSeq" id="WP_311690232.1">
    <property type="nucleotide sequence ID" value="NZ_JAVRHL010000002.1"/>
</dbReference>
<dbReference type="Pfam" id="PF24894">
    <property type="entry name" value="Hexapep_GlmU"/>
    <property type="match status" value="1"/>
</dbReference>
<evidence type="ECO:0000259" key="10">
    <source>
        <dbReference type="Pfam" id="PF24894"/>
    </source>
</evidence>